<proteinExistence type="predicted"/>
<organism evidence="1 2">
    <name type="scientific">Criibacterium bergeronii</name>
    <dbReference type="NCBI Taxonomy" id="1871336"/>
    <lineage>
        <taxon>Bacteria</taxon>
        <taxon>Bacillati</taxon>
        <taxon>Bacillota</taxon>
        <taxon>Clostridia</taxon>
        <taxon>Peptostreptococcales</taxon>
        <taxon>Filifactoraceae</taxon>
        <taxon>Criibacterium</taxon>
    </lineage>
</organism>
<protein>
    <submittedName>
        <fullName evidence="1">Uncharacterized protein</fullName>
    </submittedName>
</protein>
<dbReference type="Gene3D" id="3.30.70.240">
    <property type="match status" value="1"/>
</dbReference>
<name>A0A552VCI1_9FIRM</name>
<dbReference type="RefSeq" id="WP_144015481.1">
    <property type="nucleotide sequence ID" value="NZ_VJXW01000002.1"/>
</dbReference>
<dbReference type="AlphaFoldDB" id="A0A552VCI1"/>
<evidence type="ECO:0000313" key="1">
    <source>
        <dbReference type="EMBL" id="TRW28188.1"/>
    </source>
</evidence>
<accession>A0A552VCI1</accession>
<comment type="caution">
    <text evidence="1">The sequence shown here is derived from an EMBL/GenBank/DDBJ whole genome shotgun (WGS) entry which is preliminary data.</text>
</comment>
<sequence length="110" mass="13069">MKKGVSVTFDFKVDDLKKYYSYTSPNNAYRIVGDYLLNNGFEKTKDSDFVSYVNNLKRTIQLIDEFSEEHLWFTPSLTKLAITPINEIWDLSENYKKLYNNKEFMAQKEK</sequence>
<reference evidence="1 2" key="1">
    <citation type="submission" date="2019-07" db="EMBL/GenBank/DDBJ databases">
        <title>Criibacterium bergeronii gen. nov., sp. nov. isolated from human clinical samples.</title>
        <authorList>
            <person name="Maheux A.F."/>
            <person name="Boudreau D.K."/>
            <person name="Berube E."/>
            <person name="Brodeur S."/>
            <person name="Bernard K.A."/>
            <person name="Abed J.Y."/>
            <person name="Ducrey E."/>
            <person name="Guay E.F."/>
            <person name="Raymond F."/>
            <person name="Corbeil J."/>
            <person name="Domingo M.-C."/>
            <person name="Roy P.H."/>
            <person name="Boissinot M."/>
            <person name="Tocheva E.I."/>
            <person name="Omar R.F."/>
        </authorList>
    </citation>
    <scope>NUCLEOTIDE SEQUENCE [LARGE SCALE GENOMIC DNA]</scope>
    <source>
        <strain evidence="1 2">CCRI-24246</strain>
    </source>
</reference>
<evidence type="ECO:0000313" key="2">
    <source>
        <dbReference type="Proteomes" id="UP000319424"/>
    </source>
</evidence>
<dbReference type="EMBL" id="VJXW01000002">
    <property type="protein sequence ID" value="TRW28188.1"/>
    <property type="molecule type" value="Genomic_DNA"/>
</dbReference>
<gene>
    <name evidence="1" type="ORF">FL857_01605</name>
</gene>
<dbReference type="OrthoDB" id="2107716at2"/>
<dbReference type="Proteomes" id="UP000319424">
    <property type="component" value="Unassembled WGS sequence"/>
</dbReference>